<reference evidence="3" key="1">
    <citation type="submission" date="2019-03" db="EMBL/GenBank/DDBJ databases">
        <authorList>
            <person name="Hao L."/>
        </authorList>
    </citation>
    <scope>NUCLEOTIDE SEQUENCE</scope>
</reference>
<keyword evidence="3" id="KW-0969">Cilium</keyword>
<keyword evidence="3" id="KW-0282">Flagellum</keyword>
<evidence type="ECO:0000313" key="3">
    <source>
        <dbReference type="EMBL" id="VFU14166.1"/>
    </source>
</evidence>
<evidence type="ECO:0000259" key="2">
    <source>
        <dbReference type="Pfam" id="PF06429"/>
    </source>
</evidence>
<dbReference type="AlphaFoldDB" id="A0A485LYT7"/>
<protein>
    <submittedName>
        <fullName evidence="3">Flagellar basal body rod protein FlgG</fullName>
    </submittedName>
</protein>
<feature type="domain" description="Flagellar basal-body/hook protein C-terminal" evidence="2">
    <location>
        <begin position="66"/>
        <end position="103"/>
    </location>
</feature>
<comment type="similarity">
    <text evidence="1">Belongs to the flagella basal body rod proteins family.</text>
</comment>
<dbReference type="InterPro" id="IPR010930">
    <property type="entry name" value="Flg_bb/hook_C_dom"/>
</dbReference>
<accession>A0A485LYT7</accession>
<keyword evidence="3" id="KW-0966">Cell projection</keyword>
<gene>
    <name evidence="3" type="ORF">SCFA_260014</name>
</gene>
<sequence length="108" mass="11663">MADILISSLRAHQALLSGASSNIANMNTEDYRSIRTTIREGLMGSVEAATARTETEGVPTEGGHCASNVELPQEICDLIRAQRGFEAVLGAIETREEMLDDLMAVLTR</sequence>
<organism evidence="3">
    <name type="scientific">anaerobic digester metagenome</name>
    <dbReference type="NCBI Taxonomy" id="1263854"/>
    <lineage>
        <taxon>unclassified sequences</taxon>
        <taxon>metagenomes</taxon>
        <taxon>ecological metagenomes</taxon>
    </lineage>
</organism>
<proteinExistence type="inferred from homology"/>
<evidence type="ECO:0000256" key="1">
    <source>
        <dbReference type="ARBA" id="ARBA00009677"/>
    </source>
</evidence>
<name>A0A485LYT7_9ZZZZ</name>
<dbReference type="EMBL" id="CAADRM010000088">
    <property type="protein sequence ID" value="VFU14166.1"/>
    <property type="molecule type" value="Genomic_DNA"/>
</dbReference>
<dbReference type="Pfam" id="PF06429">
    <property type="entry name" value="Flg_bbr_C"/>
    <property type="match status" value="1"/>
</dbReference>